<dbReference type="PANTHER" id="PTHR30561:SF6">
    <property type="entry name" value="SPERMIDINE EXPORT PROTEIN MDTI"/>
    <property type="match status" value="1"/>
</dbReference>
<evidence type="ECO:0000313" key="13">
    <source>
        <dbReference type="Proteomes" id="UP000255129"/>
    </source>
</evidence>
<name>A0A379G1K5_9GAMM</name>
<dbReference type="GO" id="GO:0015220">
    <property type="term" value="F:choline transmembrane transporter activity"/>
    <property type="evidence" value="ECO:0007669"/>
    <property type="project" value="TreeGrafter"/>
</dbReference>
<keyword evidence="8 11" id="KW-1133">Transmembrane helix</keyword>
<accession>A0A379G1K5</accession>
<dbReference type="InterPro" id="IPR045324">
    <property type="entry name" value="Small_multidrug_res"/>
</dbReference>
<dbReference type="GO" id="GO:0015199">
    <property type="term" value="F:amino-acid betaine transmembrane transporter activity"/>
    <property type="evidence" value="ECO:0007669"/>
    <property type="project" value="TreeGrafter"/>
</dbReference>
<dbReference type="SUPFAM" id="SSF103481">
    <property type="entry name" value="Multidrug resistance efflux transporter EmrE"/>
    <property type="match status" value="1"/>
</dbReference>
<protein>
    <recommendedName>
        <fullName evidence="3">Spermidine export protein MdtI</fullName>
    </recommendedName>
</protein>
<evidence type="ECO:0000256" key="5">
    <source>
        <dbReference type="ARBA" id="ARBA00022475"/>
    </source>
</evidence>
<evidence type="ECO:0000256" key="7">
    <source>
        <dbReference type="ARBA" id="ARBA00022692"/>
    </source>
</evidence>
<evidence type="ECO:0000256" key="6">
    <source>
        <dbReference type="ARBA" id="ARBA00022519"/>
    </source>
</evidence>
<proteinExistence type="inferred from homology"/>
<dbReference type="GO" id="GO:0031460">
    <property type="term" value="P:glycine betaine transport"/>
    <property type="evidence" value="ECO:0007669"/>
    <property type="project" value="TreeGrafter"/>
</dbReference>
<evidence type="ECO:0000256" key="11">
    <source>
        <dbReference type="SAM" id="Phobius"/>
    </source>
</evidence>
<comment type="subunit">
    <text evidence="2">Forms a complex with MdtJ.</text>
</comment>
<comment type="similarity">
    <text evidence="10">Belongs to the drug/metabolite transporter (DMT) superfamily. Small multidrug resistance (SMR) (TC 2.A.7.1) family.</text>
</comment>
<dbReference type="GO" id="GO:0005886">
    <property type="term" value="C:plasma membrane"/>
    <property type="evidence" value="ECO:0007669"/>
    <property type="project" value="UniProtKB-SubCell"/>
</dbReference>
<dbReference type="RefSeq" id="WP_115164070.1">
    <property type="nucleotide sequence ID" value="NZ_UGUA01000002.1"/>
</dbReference>
<feature type="transmembrane region" description="Helical" evidence="11">
    <location>
        <begin position="35"/>
        <end position="53"/>
    </location>
</feature>
<feature type="transmembrane region" description="Helical" evidence="11">
    <location>
        <begin position="59"/>
        <end position="81"/>
    </location>
</feature>
<organism evidence="12 13">
    <name type="scientific">Providencia rustigianii</name>
    <dbReference type="NCBI Taxonomy" id="158850"/>
    <lineage>
        <taxon>Bacteria</taxon>
        <taxon>Pseudomonadati</taxon>
        <taxon>Pseudomonadota</taxon>
        <taxon>Gammaproteobacteria</taxon>
        <taxon>Enterobacterales</taxon>
        <taxon>Morganellaceae</taxon>
        <taxon>Providencia</taxon>
    </lineage>
</organism>
<dbReference type="InterPro" id="IPR037185">
    <property type="entry name" value="EmrE-like"/>
</dbReference>
<dbReference type="EMBL" id="UGUA01000002">
    <property type="protein sequence ID" value="SUC34848.1"/>
    <property type="molecule type" value="Genomic_DNA"/>
</dbReference>
<keyword evidence="7 10" id="KW-0812">Transmembrane</keyword>
<feature type="transmembrane region" description="Helical" evidence="11">
    <location>
        <begin position="6"/>
        <end position="23"/>
    </location>
</feature>
<dbReference type="Proteomes" id="UP000255129">
    <property type="component" value="Unassembled WGS sequence"/>
</dbReference>
<evidence type="ECO:0000256" key="3">
    <source>
        <dbReference type="ARBA" id="ARBA00021114"/>
    </source>
</evidence>
<keyword evidence="4" id="KW-0813">Transport</keyword>
<evidence type="ECO:0000256" key="4">
    <source>
        <dbReference type="ARBA" id="ARBA00022448"/>
    </source>
</evidence>
<evidence type="ECO:0000256" key="9">
    <source>
        <dbReference type="ARBA" id="ARBA00023136"/>
    </source>
</evidence>
<dbReference type="Pfam" id="PF00893">
    <property type="entry name" value="Multi_Drug_Res"/>
    <property type="match status" value="1"/>
</dbReference>
<evidence type="ECO:0000256" key="2">
    <source>
        <dbReference type="ARBA" id="ARBA00011359"/>
    </source>
</evidence>
<dbReference type="GO" id="GO:0015297">
    <property type="term" value="F:antiporter activity"/>
    <property type="evidence" value="ECO:0007669"/>
    <property type="project" value="TreeGrafter"/>
</dbReference>
<evidence type="ECO:0000256" key="10">
    <source>
        <dbReference type="RuleBase" id="RU003942"/>
    </source>
</evidence>
<dbReference type="GO" id="GO:1903711">
    <property type="term" value="P:spermidine transmembrane transport"/>
    <property type="evidence" value="ECO:0007669"/>
    <property type="project" value="TreeGrafter"/>
</dbReference>
<evidence type="ECO:0000313" key="12">
    <source>
        <dbReference type="EMBL" id="SUC34848.1"/>
    </source>
</evidence>
<keyword evidence="5" id="KW-1003">Cell membrane</keyword>
<reference evidence="12 13" key="1">
    <citation type="submission" date="2018-06" db="EMBL/GenBank/DDBJ databases">
        <authorList>
            <consortium name="Pathogen Informatics"/>
            <person name="Doyle S."/>
        </authorList>
    </citation>
    <scope>NUCLEOTIDE SEQUENCE [LARGE SCALE GENOMIC DNA]</scope>
    <source>
        <strain evidence="12 13">NCTC12026</strain>
    </source>
</reference>
<dbReference type="InterPro" id="IPR000390">
    <property type="entry name" value="Small_drug/metabolite_transptr"/>
</dbReference>
<dbReference type="OrthoDB" id="71834at2"/>
<evidence type="ECO:0000256" key="1">
    <source>
        <dbReference type="ARBA" id="ARBA00004429"/>
    </source>
</evidence>
<sequence length="106" mass="11492">MSGIALFYVTISAFIDIVANMMIAKSKGFKDLKWGIAAIFLVWIAFTLLAQAVKTMDLAVAYAIWGVIGVTGTAIASRILFGHRLKTIGWFGIAMITFAVIFLSLS</sequence>
<keyword evidence="6" id="KW-0997">Cell inner membrane</keyword>
<comment type="subcellular location">
    <subcellularLocation>
        <location evidence="1">Cell inner membrane</location>
        <topology evidence="1">Multi-pass membrane protein</topology>
    </subcellularLocation>
    <subcellularLocation>
        <location evidence="10">Cell membrane</location>
        <topology evidence="10">Multi-pass membrane protein</topology>
    </subcellularLocation>
</comment>
<dbReference type="AlphaFoldDB" id="A0A379G1K5"/>
<evidence type="ECO:0000256" key="8">
    <source>
        <dbReference type="ARBA" id="ARBA00022989"/>
    </source>
</evidence>
<gene>
    <name evidence="12" type="primary">mdtI_1</name>
    <name evidence="12" type="ORF">NCTC12026_01221</name>
</gene>
<dbReference type="PANTHER" id="PTHR30561">
    <property type="entry name" value="SMR FAMILY PROTON-DEPENDENT DRUG EFFLUX TRANSPORTER SUGE"/>
    <property type="match status" value="1"/>
</dbReference>
<dbReference type="Gene3D" id="1.10.3730.20">
    <property type="match status" value="1"/>
</dbReference>
<keyword evidence="9 11" id="KW-0472">Membrane</keyword>
<feature type="transmembrane region" description="Helical" evidence="11">
    <location>
        <begin position="88"/>
        <end position="105"/>
    </location>
</feature>